<dbReference type="AlphaFoldDB" id="A0ABD0YKG3"/>
<evidence type="ECO:0000259" key="2">
    <source>
        <dbReference type="PROSITE" id="PS50142"/>
    </source>
</evidence>
<protein>
    <recommendedName>
        <fullName evidence="2">RNase III domain-containing protein</fullName>
    </recommendedName>
</protein>
<keyword evidence="1" id="KW-0378">Hydrolase</keyword>
<dbReference type="InterPro" id="IPR036389">
    <property type="entry name" value="RNase_III_sf"/>
</dbReference>
<sequence length="182" mass="20533">MFPNLVEDILGYSFNDKSFLLQALSHSSYAHAVTDCYQRLEFLGDAILDFLITAHIYDKCGNLSPGELTDLRSALVNNVTFACLIVRFGLHKFILARACTLTDIINKFVQHQESRNHVIGAEEENDIQVAESIDVPKVLGDLFESLAAAVYLDSGKDLKTVWNIFYKLMAKEIGMSFLLKHW</sequence>
<organism evidence="3 4">
    <name type="scientific">Ranatra chinensis</name>
    <dbReference type="NCBI Taxonomy" id="642074"/>
    <lineage>
        <taxon>Eukaryota</taxon>
        <taxon>Metazoa</taxon>
        <taxon>Ecdysozoa</taxon>
        <taxon>Arthropoda</taxon>
        <taxon>Hexapoda</taxon>
        <taxon>Insecta</taxon>
        <taxon>Pterygota</taxon>
        <taxon>Neoptera</taxon>
        <taxon>Paraneoptera</taxon>
        <taxon>Hemiptera</taxon>
        <taxon>Heteroptera</taxon>
        <taxon>Panheteroptera</taxon>
        <taxon>Nepomorpha</taxon>
        <taxon>Nepidae</taxon>
        <taxon>Ranatrinae</taxon>
        <taxon>Ranatra</taxon>
    </lineage>
</organism>
<dbReference type="SUPFAM" id="SSF69065">
    <property type="entry name" value="RNase III domain-like"/>
    <property type="match status" value="1"/>
</dbReference>
<dbReference type="PANTHER" id="PTHR14950:SF37">
    <property type="entry name" value="ENDORIBONUCLEASE DICER"/>
    <property type="match status" value="1"/>
</dbReference>
<dbReference type="GO" id="GO:0016787">
    <property type="term" value="F:hydrolase activity"/>
    <property type="evidence" value="ECO:0007669"/>
    <property type="project" value="UniProtKB-KW"/>
</dbReference>
<reference evidence="3 4" key="1">
    <citation type="submission" date="2024-07" db="EMBL/GenBank/DDBJ databases">
        <title>Chromosome-level genome assembly of the water stick insect Ranatra chinensis (Heteroptera: Nepidae).</title>
        <authorList>
            <person name="Liu X."/>
        </authorList>
    </citation>
    <scope>NUCLEOTIDE SEQUENCE [LARGE SCALE GENOMIC DNA]</scope>
    <source>
        <strain evidence="3">Cailab_2021Rc</strain>
        <tissue evidence="3">Muscle</tissue>
    </source>
</reference>
<evidence type="ECO:0000313" key="3">
    <source>
        <dbReference type="EMBL" id="KAL1131763.1"/>
    </source>
</evidence>
<dbReference type="FunFam" id="1.10.1520.10:FF:000005">
    <property type="entry name" value="Putative endoribonuclease dicer"/>
    <property type="match status" value="1"/>
</dbReference>
<name>A0ABD0YKG3_9HEMI</name>
<dbReference type="PANTHER" id="PTHR14950">
    <property type="entry name" value="DICER-RELATED"/>
    <property type="match status" value="1"/>
</dbReference>
<feature type="domain" description="RNase III" evidence="2">
    <location>
        <begin position="3"/>
        <end position="155"/>
    </location>
</feature>
<gene>
    <name evidence="3" type="ORF">AAG570_011376</name>
</gene>
<proteinExistence type="predicted"/>
<dbReference type="CDD" id="cd00593">
    <property type="entry name" value="RIBOc"/>
    <property type="match status" value="1"/>
</dbReference>
<dbReference type="SMART" id="SM00535">
    <property type="entry name" value="RIBOc"/>
    <property type="match status" value="1"/>
</dbReference>
<keyword evidence="4" id="KW-1185">Reference proteome</keyword>
<dbReference type="Pfam" id="PF00636">
    <property type="entry name" value="Ribonuclease_3"/>
    <property type="match status" value="1"/>
</dbReference>
<dbReference type="PROSITE" id="PS00517">
    <property type="entry name" value="RNASE_3_1"/>
    <property type="match status" value="1"/>
</dbReference>
<dbReference type="EMBL" id="JBFDAA010000006">
    <property type="protein sequence ID" value="KAL1131763.1"/>
    <property type="molecule type" value="Genomic_DNA"/>
</dbReference>
<evidence type="ECO:0000256" key="1">
    <source>
        <dbReference type="ARBA" id="ARBA00022801"/>
    </source>
</evidence>
<dbReference type="Gene3D" id="1.10.1520.10">
    <property type="entry name" value="Ribonuclease III domain"/>
    <property type="match status" value="1"/>
</dbReference>
<evidence type="ECO:0000313" key="4">
    <source>
        <dbReference type="Proteomes" id="UP001558652"/>
    </source>
</evidence>
<dbReference type="PROSITE" id="PS50142">
    <property type="entry name" value="RNASE_3_2"/>
    <property type="match status" value="1"/>
</dbReference>
<accession>A0ABD0YKG3</accession>
<comment type="caution">
    <text evidence="3">The sequence shown here is derived from an EMBL/GenBank/DDBJ whole genome shotgun (WGS) entry which is preliminary data.</text>
</comment>
<dbReference type="Proteomes" id="UP001558652">
    <property type="component" value="Unassembled WGS sequence"/>
</dbReference>
<dbReference type="InterPro" id="IPR000999">
    <property type="entry name" value="RNase_III_dom"/>
</dbReference>